<feature type="repeat" description="ANK" evidence="3">
    <location>
        <begin position="181"/>
        <end position="213"/>
    </location>
</feature>
<evidence type="ECO:0000256" key="3">
    <source>
        <dbReference type="PROSITE-ProRule" id="PRU00023"/>
    </source>
</evidence>
<dbReference type="PANTHER" id="PTHR24171">
    <property type="entry name" value="ANKYRIN REPEAT DOMAIN-CONTAINING PROTEIN 39-RELATED"/>
    <property type="match status" value="1"/>
</dbReference>
<dbReference type="AlphaFoldDB" id="A0A023FB60"/>
<feature type="repeat" description="ANK" evidence="3">
    <location>
        <begin position="76"/>
        <end position="108"/>
    </location>
</feature>
<dbReference type="InterPro" id="IPR002110">
    <property type="entry name" value="Ankyrin_rpt"/>
</dbReference>
<keyword evidence="2 3" id="KW-0040">ANK repeat</keyword>
<dbReference type="Gene3D" id="1.25.40.20">
    <property type="entry name" value="Ankyrin repeat-containing domain"/>
    <property type="match status" value="2"/>
</dbReference>
<keyword evidence="4" id="KW-0812">Transmembrane</keyword>
<evidence type="ECO:0000313" key="5">
    <source>
        <dbReference type="EMBL" id="JAC18254.1"/>
    </source>
</evidence>
<dbReference type="SUPFAM" id="SSF48403">
    <property type="entry name" value="Ankyrin repeat"/>
    <property type="match status" value="1"/>
</dbReference>
<dbReference type="SMART" id="SM00248">
    <property type="entry name" value="ANK"/>
    <property type="match status" value="5"/>
</dbReference>
<accession>A0A023FB60</accession>
<keyword evidence="4" id="KW-1133">Transmembrane helix</keyword>
<sequence length="488" mass="55828">MAFPAGYSSDEDWGSNDEDITFADNFCKIKEVVTDLDKKSLTQEQKLIDAIRDEKLIEVKLLVEEGANVNYKPENFGWTPLMLAASLGLKNIIEFLLKQKADPNIQVKLTTPLMCLCNSSTTLQEDELLQCFDLLVDAGANINAFSVHRETPLMFAADRGHEKLVTRLLELGCDPDFINCDGWTALFFAVNRGNLKMVELLKEAGASLCLEDLKGQTLYDLALIKNYKDIADLVICDDDIDSVDDFCLYSCNKSISNYQFVLSDMPNYEVSHFSGFYEDALKTIIGLDMHHLLPLFIEKKIGYGTFLSNTDEDWKKLGIELECDRKKLITFAYDIIHKKWSPEALIDHRADNISLFRMTQQLSNVVRIVHILIATSSVTKRELNKQLINCNHTKLNEILKKTFLEIKLTRGNIKKLSEMLQKIDENCDKYPADFIAPESKSKQMLSNFLYKYSFYAYFIISIVGVHYLFKKSLNRLKGFLLNSYFKIS</sequence>
<feature type="repeat" description="ANK" evidence="3">
    <location>
        <begin position="148"/>
        <end position="180"/>
    </location>
</feature>
<keyword evidence="1" id="KW-0677">Repeat</keyword>
<evidence type="ECO:0000256" key="1">
    <source>
        <dbReference type="ARBA" id="ARBA00022737"/>
    </source>
</evidence>
<proteinExistence type="evidence at transcript level"/>
<keyword evidence="4" id="KW-0472">Membrane</keyword>
<dbReference type="InterPro" id="IPR036770">
    <property type="entry name" value="Ankyrin_rpt-contain_sf"/>
</dbReference>
<dbReference type="PROSITE" id="PS50088">
    <property type="entry name" value="ANK_REPEAT"/>
    <property type="match status" value="3"/>
</dbReference>
<dbReference type="InterPro" id="IPR013761">
    <property type="entry name" value="SAM/pointed_sf"/>
</dbReference>
<dbReference type="Pfam" id="PF12796">
    <property type="entry name" value="Ank_2"/>
    <property type="match status" value="2"/>
</dbReference>
<dbReference type="PROSITE" id="PS50297">
    <property type="entry name" value="ANK_REP_REGION"/>
    <property type="match status" value="3"/>
</dbReference>
<dbReference type="EMBL" id="GBBI01000458">
    <property type="protein sequence ID" value="JAC18254.1"/>
    <property type="molecule type" value="mRNA"/>
</dbReference>
<name>A0A023FB60_TRIIF</name>
<evidence type="ECO:0000256" key="2">
    <source>
        <dbReference type="ARBA" id="ARBA00023043"/>
    </source>
</evidence>
<evidence type="ECO:0000256" key="4">
    <source>
        <dbReference type="SAM" id="Phobius"/>
    </source>
</evidence>
<feature type="transmembrane region" description="Helical" evidence="4">
    <location>
        <begin position="449"/>
        <end position="469"/>
    </location>
</feature>
<organism evidence="5">
    <name type="scientific">Triatoma infestans</name>
    <name type="common">Assassin bug</name>
    <dbReference type="NCBI Taxonomy" id="30076"/>
    <lineage>
        <taxon>Eukaryota</taxon>
        <taxon>Metazoa</taxon>
        <taxon>Ecdysozoa</taxon>
        <taxon>Arthropoda</taxon>
        <taxon>Hexapoda</taxon>
        <taxon>Insecta</taxon>
        <taxon>Pterygota</taxon>
        <taxon>Neoptera</taxon>
        <taxon>Paraneoptera</taxon>
        <taxon>Hemiptera</taxon>
        <taxon>Heteroptera</taxon>
        <taxon>Panheteroptera</taxon>
        <taxon>Cimicomorpha</taxon>
        <taxon>Reduviidae</taxon>
        <taxon>Triatominae</taxon>
        <taxon>Triatoma</taxon>
    </lineage>
</organism>
<protein>
    <submittedName>
        <fullName evidence="5">Uncharacterized protein</fullName>
    </submittedName>
</protein>
<reference evidence="5" key="1">
    <citation type="journal article" date="2014" name="PLoS Negl. Trop. Dis.">
        <title>An updated insight into the Sialotranscriptome of Triatoma infestans: developmental stage and geographic variations.</title>
        <authorList>
            <person name="Schwarz A."/>
            <person name="Medrano-Mercado N."/>
            <person name="Schaub G.A."/>
            <person name="Struchiner C.J."/>
            <person name="Bargues M.D."/>
            <person name="Levy M.Z."/>
            <person name="Ribeiro J.M."/>
        </authorList>
    </citation>
    <scope>NUCLEOTIDE SEQUENCE</scope>
    <source>
        <strain evidence="5">Chile</strain>
        <tissue evidence="5">Salivary glands</tissue>
    </source>
</reference>
<dbReference type="SUPFAM" id="SSF47769">
    <property type="entry name" value="SAM/Pointed domain"/>
    <property type="match status" value="1"/>
</dbReference>